<proteinExistence type="predicted"/>
<evidence type="ECO:0000313" key="2">
    <source>
        <dbReference type="Proteomes" id="UP000835052"/>
    </source>
</evidence>
<dbReference type="AlphaFoldDB" id="A0A8S1HEM0"/>
<reference evidence="1" key="1">
    <citation type="submission" date="2020-10" db="EMBL/GenBank/DDBJ databases">
        <authorList>
            <person name="Kikuchi T."/>
        </authorList>
    </citation>
    <scope>NUCLEOTIDE SEQUENCE</scope>
    <source>
        <strain evidence="1">NKZ352</strain>
    </source>
</reference>
<dbReference type="EMBL" id="CAJGYM010000043">
    <property type="protein sequence ID" value="CAD6194269.1"/>
    <property type="molecule type" value="Genomic_DNA"/>
</dbReference>
<evidence type="ECO:0000313" key="1">
    <source>
        <dbReference type="EMBL" id="CAD6194269.1"/>
    </source>
</evidence>
<accession>A0A8S1HEM0</accession>
<comment type="caution">
    <text evidence="1">The sequence shown here is derived from an EMBL/GenBank/DDBJ whole genome shotgun (WGS) entry which is preliminary data.</text>
</comment>
<protein>
    <submittedName>
        <fullName evidence="1">Uncharacterized protein</fullName>
    </submittedName>
</protein>
<keyword evidence="2" id="KW-1185">Reference proteome</keyword>
<gene>
    <name evidence="1" type="ORF">CAUJ_LOCUS10188</name>
</gene>
<name>A0A8S1HEM0_9PELO</name>
<dbReference type="Proteomes" id="UP000835052">
    <property type="component" value="Unassembled WGS sequence"/>
</dbReference>
<organism evidence="1 2">
    <name type="scientific">Caenorhabditis auriculariae</name>
    <dbReference type="NCBI Taxonomy" id="2777116"/>
    <lineage>
        <taxon>Eukaryota</taxon>
        <taxon>Metazoa</taxon>
        <taxon>Ecdysozoa</taxon>
        <taxon>Nematoda</taxon>
        <taxon>Chromadorea</taxon>
        <taxon>Rhabditida</taxon>
        <taxon>Rhabditina</taxon>
        <taxon>Rhabditomorpha</taxon>
        <taxon>Rhabditoidea</taxon>
        <taxon>Rhabditidae</taxon>
        <taxon>Peloderinae</taxon>
        <taxon>Caenorhabditis</taxon>
    </lineage>
</organism>
<sequence length="131" mass="15507">MATSRHWHPSLARKKLDVSRTPAVQLARYSMSCITTFFGETLRSVFGKNQRSRFALKDSAYRRKERKRPFVWDTNIRPKPTMVKKVRSRYSNPFSDYMSRRNAQKNQVMMHGSFLQHKPFRLPPIAEVDET</sequence>